<evidence type="ECO:0000313" key="2">
    <source>
        <dbReference type="Proteomes" id="UP000077266"/>
    </source>
</evidence>
<sequence length="141" mass="16300">MTDDGDMREIDLVHIELLLNRLQSAPLDVTLHWHHDSRHVVVNLRTALAQIAKHVARLRRVELWLPRGITREPTMDMFKAPTPILTHLFILIASTAQLSETFVENYFPHVPRLCFLELWGIGMSRSPRNPSFSCLRTLKLS</sequence>
<dbReference type="InParanoid" id="A0A165BL50"/>
<dbReference type="EMBL" id="KV426442">
    <property type="protein sequence ID" value="KZV80841.1"/>
    <property type="molecule type" value="Genomic_DNA"/>
</dbReference>
<proteinExistence type="predicted"/>
<accession>A0A165BL50</accession>
<name>A0A165BL50_EXIGL</name>
<dbReference type="OrthoDB" id="2979537at2759"/>
<dbReference type="AlphaFoldDB" id="A0A165BL50"/>
<dbReference type="Proteomes" id="UP000077266">
    <property type="component" value="Unassembled WGS sequence"/>
</dbReference>
<gene>
    <name evidence="1" type="ORF">EXIGLDRAFT_780456</name>
</gene>
<evidence type="ECO:0000313" key="1">
    <source>
        <dbReference type="EMBL" id="KZV80841.1"/>
    </source>
</evidence>
<organism evidence="1 2">
    <name type="scientific">Exidia glandulosa HHB12029</name>
    <dbReference type="NCBI Taxonomy" id="1314781"/>
    <lineage>
        <taxon>Eukaryota</taxon>
        <taxon>Fungi</taxon>
        <taxon>Dikarya</taxon>
        <taxon>Basidiomycota</taxon>
        <taxon>Agaricomycotina</taxon>
        <taxon>Agaricomycetes</taxon>
        <taxon>Auriculariales</taxon>
        <taxon>Exidiaceae</taxon>
        <taxon>Exidia</taxon>
    </lineage>
</organism>
<protein>
    <submittedName>
        <fullName evidence="1">Uncharacterized protein</fullName>
    </submittedName>
</protein>
<keyword evidence="2" id="KW-1185">Reference proteome</keyword>
<reference evidence="1 2" key="1">
    <citation type="journal article" date="2016" name="Mol. Biol. Evol.">
        <title>Comparative Genomics of Early-Diverging Mushroom-Forming Fungi Provides Insights into the Origins of Lignocellulose Decay Capabilities.</title>
        <authorList>
            <person name="Nagy L.G."/>
            <person name="Riley R."/>
            <person name="Tritt A."/>
            <person name="Adam C."/>
            <person name="Daum C."/>
            <person name="Floudas D."/>
            <person name="Sun H."/>
            <person name="Yadav J.S."/>
            <person name="Pangilinan J."/>
            <person name="Larsson K.H."/>
            <person name="Matsuura K."/>
            <person name="Barry K."/>
            <person name="Labutti K."/>
            <person name="Kuo R."/>
            <person name="Ohm R.A."/>
            <person name="Bhattacharya S.S."/>
            <person name="Shirouzu T."/>
            <person name="Yoshinaga Y."/>
            <person name="Martin F.M."/>
            <person name="Grigoriev I.V."/>
            <person name="Hibbett D.S."/>
        </authorList>
    </citation>
    <scope>NUCLEOTIDE SEQUENCE [LARGE SCALE GENOMIC DNA]</scope>
    <source>
        <strain evidence="1 2">HHB12029</strain>
    </source>
</reference>